<dbReference type="Proteomes" id="UP000267798">
    <property type="component" value="Unassembled WGS sequence"/>
</dbReference>
<dbReference type="OrthoDB" id="9771932at2"/>
<dbReference type="InterPro" id="IPR006680">
    <property type="entry name" value="Amidohydro-rel"/>
</dbReference>
<protein>
    <submittedName>
        <fullName evidence="3">Amidohydrolase</fullName>
    </submittedName>
</protein>
<evidence type="ECO:0000313" key="3">
    <source>
        <dbReference type="EMBL" id="RJX38187.1"/>
    </source>
</evidence>
<dbReference type="InterPro" id="IPR032466">
    <property type="entry name" value="Metal_Hydrolase"/>
</dbReference>
<dbReference type="GO" id="GO:0016787">
    <property type="term" value="F:hydrolase activity"/>
    <property type="evidence" value="ECO:0007669"/>
    <property type="project" value="UniProtKB-KW"/>
</dbReference>
<dbReference type="GO" id="GO:0016831">
    <property type="term" value="F:carboxy-lyase activity"/>
    <property type="evidence" value="ECO:0007669"/>
    <property type="project" value="InterPro"/>
</dbReference>
<organism evidence="3 4">
    <name type="scientific">Paenibacillus pinisoli</name>
    <dbReference type="NCBI Taxonomy" id="1276110"/>
    <lineage>
        <taxon>Bacteria</taxon>
        <taxon>Bacillati</taxon>
        <taxon>Bacillota</taxon>
        <taxon>Bacilli</taxon>
        <taxon>Bacillales</taxon>
        <taxon>Paenibacillaceae</taxon>
        <taxon>Paenibacillus</taxon>
    </lineage>
</organism>
<dbReference type="CDD" id="cd01292">
    <property type="entry name" value="metallo-dependent_hydrolases"/>
    <property type="match status" value="1"/>
</dbReference>
<reference evidence="3 4" key="1">
    <citation type="submission" date="2018-09" db="EMBL/GenBank/DDBJ databases">
        <title>Paenibacillus aracenensis nov. sp. isolated from a cave in southern Spain.</title>
        <authorList>
            <person name="Jurado V."/>
            <person name="Gutierrez-Patricio S."/>
            <person name="Gonzalez-Pimentel J.L."/>
            <person name="Miller A.Z."/>
            <person name="Laiz L."/>
            <person name="Saiz-Jimenez C."/>
        </authorList>
    </citation>
    <scope>NUCLEOTIDE SEQUENCE [LARGE SCALE GENOMIC DNA]</scope>
    <source>
        <strain evidence="3 4">JCM 19203</strain>
    </source>
</reference>
<keyword evidence="4" id="KW-1185">Reference proteome</keyword>
<name>A0A3A6PCB3_9BACL</name>
<proteinExistence type="predicted"/>
<dbReference type="AlphaFoldDB" id="A0A3A6PCB3"/>
<keyword evidence="3" id="KW-0378">Hydrolase</keyword>
<evidence type="ECO:0000259" key="2">
    <source>
        <dbReference type="Pfam" id="PF04909"/>
    </source>
</evidence>
<feature type="domain" description="Amidohydrolase-related" evidence="2">
    <location>
        <begin position="4"/>
        <end position="269"/>
    </location>
</feature>
<dbReference type="PANTHER" id="PTHR21240">
    <property type="entry name" value="2-AMINO-3-CARBOXYLMUCONATE-6-SEMIALDEHYDE DECARBOXYLASE"/>
    <property type="match status" value="1"/>
</dbReference>
<dbReference type="SUPFAM" id="SSF51556">
    <property type="entry name" value="Metallo-dependent hydrolases"/>
    <property type="match status" value="1"/>
</dbReference>
<comment type="caution">
    <text evidence="3">The sequence shown here is derived from an EMBL/GenBank/DDBJ whole genome shotgun (WGS) entry which is preliminary data.</text>
</comment>
<dbReference type="Pfam" id="PF04909">
    <property type="entry name" value="Amidohydro_2"/>
    <property type="match status" value="1"/>
</dbReference>
<sequence length="278" mass="30803">MIFDCHTHLFGPGMCSGPTEAAIKRAWGPDMEILATPEMHEEATAGCSGSIVLAMAAHATGLVVPNEYVAEYCAKVSSRRFGFASVDPSDPDAVVKFETAIRELNLKGLKLGPIYQNFYPDAKEHFPLYAKAEELGVPILWHQGTSFVPEGYLDASRPAMLDPIARAFPKLKMIVAHMGHPWIDECISLVRKHPNLYMDVSALGSRPWQFYNALVSAQEYGSVHKILFGSDYPFFTPDRMIEALRHINDLAEGTKLPRVSDETVESILHRDTPAILGF</sequence>
<evidence type="ECO:0000256" key="1">
    <source>
        <dbReference type="ARBA" id="ARBA00023239"/>
    </source>
</evidence>
<dbReference type="Gene3D" id="3.20.20.140">
    <property type="entry name" value="Metal-dependent hydrolases"/>
    <property type="match status" value="1"/>
</dbReference>
<dbReference type="EMBL" id="QXQB01000004">
    <property type="protein sequence ID" value="RJX38187.1"/>
    <property type="molecule type" value="Genomic_DNA"/>
</dbReference>
<gene>
    <name evidence="3" type="ORF">D3P09_19160</name>
</gene>
<keyword evidence="1" id="KW-0456">Lyase</keyword>
<evidence type="ECO:0000313" key="4">
    <source>
        <dbReference type="Proteomes" id="UP000267798"/>
    </source>
</evidence>
<accession>A0A3A6PCB3</accession>
<dbReference type="InterPro" id="IPR032465">
    <property type="entry name" value="ACMSD"/>
</dbReference>
<dbReference type="RefSeq" id="WP_120113006.1">
    <property type="nucleotide sequence ID" value="NZ_QXQB01000004.1"/>
</dbReference>